<feature type="domain" description="No apical meristem-associated C-terminal" evidence="2">
    <location>
        <begin position="119"/>
        <end position="292"/>
    </location>
</feature>
<accession>A0AAV6IJ71</accession>
<dbReference type="AlphaFoldDB" id="A0AAV6IJ71"/>
<name>A0AAV6IJ71_9ERIC</name>
<feature type="coiled-coil region" evidence="1">
    <location>
        <begin position="218"/>
        <end position="272"/>
    </location>
</feature>
<dbReference type="PANTHER" id="PTHR45125:SF3">
    <property type="entry name" value="NO-APICAL-MERISTEM-ASSOCIATED CARBOXY-TERMINAL DOMAIN PROTEIN"/>
    <property type="match status" value="1"/>
</dbReference>
<proteinExistence type="predicted"/>
<comment type="caution">
    <text evidence="3">The sequence shown here is derived from an EMBL/GenBank/DDBJ whole genome shotgun (WGS) entry which is preliminary data.</text>
</comment>
<dbReference type="EMBL" id="JACTNZ010000010">
    <property type="protein sequence ID" value="KAG5527364.1"/>
    <property type="molecule type" value="Genomic_DNA"/>
</dbReference>
<keyword evidence="1" id="KW-0175">Coiled coil</keyword>
<protein>
    <recommendedName>
        <fullName evidence="2">No apical meristem-associated C-terminal domain-containing protein</fullName>
    </recommendedName>
</protein>
<gene>
    <name evidence="3" type="ORF">RHGRI_028300</name>
</gene>
<evidence type="ECO:0000313" key="4">
    <source>
        <dbReference type="Proteomes" id="UP000823749"/>
    </source>
</evidence>
<evidence type="ECO:0000256" key="1">
    <source>
        <dbReference type="SAM" id="Coils"/>
    </source>
</evidence>
<keyword evidence="4" id="KW-1185">Reference proteome</keyword>
<organism evidence="3 4">
    <name type="scientific">Rhododendron griersonianum</name>
    <dbReference type="NCBI Taxonomy" id="479676"/>
    <lineage>
        <taxon>Eukaryota</taxon>
        <taxon>Viridiplantae</taxon>
        <taxon>Streptophyta</taxon>
        <taxon>Embryophyta</taxon>
        <taxon>Tracheophyta</taxon>
        <taxon>Spermatophyta</taxon>
        <taxon>Magnoliopsida</taxon>
        <taxon>eudicotyledons</taxon>
        <taxon>Gunneridae</taxon>
        <taxon>Pentapetalae</taxon>
        <taxon>asterids</taxon>
        <taxon>Ericales</taxon>
        <taxon>Ericaceae</taxon>
        <taxon>Ericoideae</taxon>
        <taxon>Rhodoreae</taxon>
        <taxon>Rhododendron</taxon>
    </lineage>
</organism>
<dbReference type="InterPro" id="IPR029466">
    <property type="entry name" value="NAM-associated_C"/>
</dbReference>
<dbReference type="PANTHER" id="PTHR45125">
    <property type="entry name" value="F21J9.4-RELATED"/>
    <property type="match status" value="1"/>
</dbReference>
<dbReference type="Proteomes" id="UP000823749">
    <property type="component" value="Chromosome 10"/>
</dbReference>
<evidence type="ECO:0000313" key="3">
    <source>
        <dbReference type="EMBL" id="KAG5527364.1"/>
    </source>
</evidence>
<evidence type="ECO:0000259" key="2">
    <source>
        <dbReference type="Pfam" id="PF14303"/>
    </source>
</evidence>
<reference evidence="3" key="1">
    <citation type="submission" date="2020-08" db="EMBL/GenBank/DDBJ databases">
        <title>Plant Genome Project.</title>
        <authorList>
            <person name="Zhang R.-G."/>
        </authorList>
    </citation>
    <scope>NUCLEOTIDE SEQUENCE</scope>
    <source>
        <strain evidence="3">WSP0</strain>
        <tissue evidence="3">Leaf</tissue>
    </source>
</reference>
<sequence>MELDGQSSQRGRAFLVEEDKILCCAWLEVSQDPVKGANQRKEKLWERIACLYKERKPNYNSGARTTKSLQCRMALINKAINKFQGCVRSVERQHPSGASEIDIIKKSKMLFTRDMDEKKGFQFDHVWPILKEAEIWLEVPNEQKLQNFDYPEGSPSLASLGTLAFVDLNANGDFQAEGYHVDSSSRPMGTKKAKMIKMDIAHKNAVIDSLVEGNREILENLKRGREQREERLAKIENEAVANRELMMLRAENERNKLQLERERQEKEFIEKDLNSIEDPTDREYFRRKKLEILLKNGQVTDSSTFNHGDFNTYSQYHSDGGLPDY</sequence>
<dbReference type="Pfam" id="PF14303">
    <property type="entry name" value="NAM-associated"/>
    <property type="match status" value="1"/>
</dbReference>